<feature type="compositionally biased region" description="Acidic residues" evidence="2">
    <location>
        <begin position="152"/>
        <end position="166"/>
    </location>
</feature>
<feature type="binding site" evidence="1">
    <location>
        <position position="846"/>
    </location>
    <ligand>
        <name>2-oxoglutarate</name>
        <dbReference type="ChEBI" id="CHEBI:16810"/>
    </ligand>
</feature>
<feature type="compositionally biased region" description="Low complexity" evidence="2">
    <location>
        <begin position="195"/>
        <end position="209"/>
    </location>
</feature>
<dbReference type="InterPro" id="IPR032852">
    <property type="entry name" value="ALKBH2"/>
</dbReference>
<feature type="compositionally biased region" description="Basic residues" evidence="2">
    <location>
        <begin position="60"/>
        <end position="69"/>
    </location>
</feature>
<evidence type="ECO:0000256" key="1">
    <source>
        <dbReference type="PIRSR" id="PIRSR632852-1"/>
    </source>
</evidence>
<dbReference type="Gene3D" id="2.60.120.590">
    <property type="entry name" value="Alpha-ketoglutarate-dependent dioxygenase AlkB-like"/>
    <property type="match status" value="1"/>
</dbReference>
<accession>A0AAI8W098</accession>
<protein>
    <submittedName>
        <fullName evidence="4">Uu.00g021840.m01.CDS01</fullName>
    </submittedName>
</protein>
<evidence type="ECO:0000313" key="5">
    <source>
        <dbReference type="Proteomes" id="UP001295740"/>
    </source>
</evidence>
<keyword evidence="5" id="KW-1185">Reference proteome</keyword>
<dbReference type="AlphaFoldDB" id="A0AAI8W098"/>
<dbReference type="GO" id="GO:0035516">
    <property type="term" value="F:broad specificity oxidative DNA demethylase activity"/>
    <property type="evidence" value="ECO:0007669"/>
    <property type="project" value="TreeGrafter"/>
</dbReference>
<evidence type="ECO:0000313" key="4">
    <source>
        <dbReference type="EMBL" id="CAJ2514065.1"/>
    </source>
</evidence>
<sequence>MGFQAQRSSLRNAIKASVSQRPDYNSTDSMQTQAIDAGNFLANAAKGRKRTSANGQPPAKKQRIARPSRAKTPAPEVSTAADVAEQPSLDHERVVPEKPEAVAGGTGGHGPVDIQMSPHDSIASSRTLVADKLAPEAKDDDGAAMDGSEPSSELDEDELLDAELASEADQQQASRLTSAAEPKRSEQTTSNESNATGADQAADDTAIGIPQDEEHLFKDVQSQQASDAAEESKPERLCPAANLQESKQVSLDEHVASIANGAVGDTVPTVPQDGEGSTESQAQTAELSPVAAAYPSPPGTQDSDNGSSVVTDMNPELLKLSRALTYRKPLAEKDAPQGQPRVWADSRQALCETVPYFKKPQGGCHSKDGHAYAFLFDGVGHCREYMDSDVIIARAGGGMESDSSIGSMLQVKDQKLDESQVLAVINDIVLQNPLIVICGNKNTGALSKMPHKYCVLGWFKPVAVWAEKTAGKGKKNWTTIKYRFERLGSDEVPAWHAPKSIDMPNTAGLEALFEKTCTACDQRHPQVYLESWMCLNPTCHHFWQLDDGKEAPCGKLEYNPAYLLTRTRWDVEIEPFDVRPRLPTIGKTVGDNLTYINTRGVCCPECGRCNQRYKFTGWQCENPDCNWALHVQHQPVMPANLHNPWESLGDGPALGCNKHKAGVNVQIRYTHHYKVYRYTFTGVEGCFVHAVANKIINQEQPDGPDAMLAEIQIVDMGLERRRFVGGKVSGSMEGEVTRASQRKGTGKVKLLTPPAEQMSTLNNGDVEEVDQATGKKLEVEDGDFMTAFSMNYGMPYKFVASGASKSFEDAPLAVRACRSRLNWAAKEFLADQSTETDFNEELVFAYMEGQKIEYHDDGEEGLGPRIATLSLGGKAKMHMRMKKKHFVGCSKTGVLTADEPLLGSMEYEKRHRAWTELQPLKESDRAAYRRRQKEIPKEIGIYDKRNKNPDDLVTVTLGHGDIVLMDGYDIQKYLEHKVVPEGYLRFALTCRTVLEHHLKEHERPRYEVKPDDYGYDGSKLL</sequence>
<dbReference type="GO" id="GO:0051747">
    <property type="term" value="F:cytosine C-5 DNA demethylase activity"/>
    <property type="evidence" value="ECO:0007669"/>
    <property type="project" value="TreeGrafter"/>
</dbReference>
<organism evidence="4 5">
    <name type="scientific">Anthostomella pinea</name>
    <dbReference type="NCBI Taxonomy" id="933095"/>
    <lineage>
        <taxon>Eukaryota</taxon>
        <taxon>Fungi</taxon>
        <taxon>Dikarya</taxon>
        <taxon>Ascomycota</taxon>
        <taxon>Pezizomycotina</taxon>
        <taxon>Sordariomycetes</taxon>
        <taxon>Xylariomycetidae</taxon>
        <taxon>Xylariales</taxon>
        <taxon>Xylariaceae</taxon>
        <taxon>Anthostomella</taxon>
    </lineage>
</organism>
<dbReference type="PANTHER" id="PTHR31573:SF4">
    <property type="entry name" value="FE2OG DIOXYGENASE DOMAIN-CONTAINING PROTEIN"/>
    <property type="match status" value="1"/>
</dbReference>
<evidence type="ECO:0000259" key="3">
    <source>
        <dbReference type="Pfam" id="PF13532"/>
    </source>
</evidence>
<reference evidence="4" key="1">
    <citation type="submission" date="2023-10" db="EMBL/GenBank/DDBJ databases">
        <authorList>
            <person name="Hackl T."/>
        </authorList>
    </citation>
    <scope>NUCLEOTIDE SEQUENCE</scope>
</reference>
<dbReference type="Pfam" id="PF13532">
    <property type="entry name" value="2OG-FeII_Oxy_2"/>
    <property type="match status" value="1"/>
</dbReference>
<comment type="caution">
    <text evidence="4">The sequence shown here is derived from an EMBL/GenBank/DDBJ whole genome shotgun (WGS) entry which is preliminary data.</text>
</comment>
<dbReference type="EMBL" id="CAUWAG010000020">
    <property type="protein sequence ID" value="CAJ2514065.1"/>
    <property type="molecule type" value="Genomic_DNA"/>
</dbReference>
<feature type="domain" description="Alpha-ketoglutarate-dependent dioxygenase AlkB-like" evidence="3">
    <location>
        <begin position="801"/>
        <end position="980"/>
    </location>
</feature>
<gene>
    <name evidence="4" type="ORF">KHLLAP_LOCUS14533</name>
</gene>
<dbReference type="Proteomes" id="UP001295740">
    <property type="component" value="Unassembled WGS sequence"/>
</dbReference>
<dbReference type="GO" id="GO:0008198">
    <property type="term" value="F:ferrous iron binding"/>
    <property type="evidence" value="ECO:0007669"/>
    <property type="project" value="TreeGrafter"/>
</dbReference>
<dbReference type="InterPro" id="IPR027450">
    <property type="entry name" value="AlkB-like"/>
</dbReference>
<feature type="binding site" evidence="1">
    <location>
        <position position="855"/>
    </location>
    <ligand>
        <name>2-oxoglutarate</name>
        <dbReference type="ChEBI" id="CHEBI:16810"/>
    </ligand>
</feature>
<feature type="compositionally biased region" description="Basic and acidic residues" evidence="2">
    <location>
        <begin position="88"/>
        <end position="100"/>
    </location>
</feature>
<feature type="compositionally biased region" description="Polar residues" evidence="2">
    <location>
        <begin position="299"/>
        <end position="310"/>
    </location>
</feature>
<dbReference type="PANTHER" id="PTHR31573">
    <property type="entry name" value="ALPHA-KETOGLUTARATE-DEPENDENT DIOXYGENASE ALKB HOMOLOG 2"/>
    <property type="match status" value="1"/>
</dbReference>
<feature type="compositionally biased region" description="Polar residues" evidence="2">
    <location>
        <begin position="275"/>
        <end position="286"/>
    </location>
</feature>
<name>A0AAI8W098_9PEZI</name>
<dbReference type="GO" id="GO:0006307">
    <property type="term" value="P:DNA alkylation repair"/>
    <property type="evidence" value="ECO:0007669"/>
    <property type="project" value="TreeGrafter"/>
</dbReference>
<dbReference type="InterPro" id="IPR037151">
    <property type="entry name" value="AlkB-like_sf"/>
</dbReference>
<proteinExistence type="predicted"/>
<feature type="region of interest" description="Disordered" evidence="2">
    <location>
        <begin position="1"/>
        <end position="310"/>
    </location>
</feature>
<feature type="compositionally biased region" description="Polar residues" evidence="2">
    <location>
        <begin position="1"/>
        <end position="34"/>
    </location>
</feature>
<dbReference type="SUPFAM" id="SSF51197">
    <property type="entry name" value="Clavaminate synthase-like"/>
    <property type="match status" value="1"/>
</dbReference>
<evidence type="ECO:0000256" key="2">
    <source>
        <dbReference type="SAM" id="MobiDB-lite"/>
    </source>
</evidence>